<proteinExistence type="predicted"/>
<evidence type="ECO:0000256" key="1">
    <source>
        <dbReference type="SAM" id="Phobius"/>
    </source>
</evidence>
<reference evidence="2" key="1">
    <citation type="journal article" date="2020" name="Fungal Divers.">
        <title>Resolving the Mortierellaceae phylogeny through synthesis of multi-gene phylogenetics and phylogenomics.</title>
        <authorList>
            <person name="Vandepol N."/>
            <person name="Liber J."/>
            <person name="Desiro A."/>
            <person name="Na H."/>
            <person name="Kennedy M."/>
            <person name="Barry K."/>
            <person name="Grigoriev I.V."/>
            <person name="Miller A.N."/>
            <person name="O'Donnell K."/>
            <person name="Stajich J.E."/>
            <person name="Bonito G."/>
        </authorList>
    </citation>
    <scope>NUCLEOTIDE SEQUENCE</scope>
    <source>
        <strain evidence="2">NRRL 2769</strain>
    </source>
</reference>
<dbReference type="OrthoDB" id="2421160at2759"/>
<dbReference type="Proteomes" id="UP000703661">
    <property type="component" value="Unassembled WGS sequence"/>
</dbReference>
<gene>
    <name evidence="2" type="ORF">BGZ80_004713</name>
</gene>
<keyword evidence="1" id="KW-0472">Membrane</keyword>
<comment type="caution">
    <text evidence="2">The sequence shown here is derived from an EMBL/GenBank/DDBJ whole genome shotgun (WGS) entry which is preliminary data.</text>
</comment>
<evidence type="ECO:0008006" key="4">
    <source>
        <dbReference type="Google" id="ProtNLM"/>
    </source>
</evidence>
<dbReference type="AlphaFoldDB" id="A0A9P6SVR5"/>
<feature type="transmembrane region" description="Helical" evidence="1">
    <location>
        <begin position="121"/>
        <end position="143"/>
    </location>
</feature>
<sequence length="181" mass="20098">MGTAGFNSDFTYQNSTGCLLYMTVDNKSASFSSTYCQFPVIGTGVIAIFDLFFLGYCAAVVQRYDEYLPEVMSLVFMGFSVFMAMFSFAICGEIGIGLNIACRTTSPGNSLSQCLTNSSFQAMYTAQVCAGLMGGFWIAATILEYVQLRRRTEYENEQYAHNVQAYAQDQETTEYSHHHAV</sequence>
<organism evidence="2 3">
    <name type="scientific">Entomortierella chlamydospora</name>
    <dbReference type="NCBI Taxonomy" id="101097"/>
    <lineage>
        <taxon>Eukaryota</taxon>
        <taxon>Fungi</taxon>
        <taxon>Fungi incertae sedis</taxon>
        <taxon>Mucoromycota</taxon>
        <taxon>Mortierellomycotina</taxon>
        <taxon>Mortierellomycetes</taxon>
        <taxon>Mortierellales</taxon>
        <taxon>Mortierellaceae</taxon>
        <taxon>Entomortierella</taxon>
    </lineage>
</organism>
<accession>A0A9P6SVR5</accession>
<protein>
    <recommendedName>
        <fullName evidence="4">MARVEL domain-containing protein</fullName>
    </recommendedName>
</protein>
<feature type="transmembrane region" description="Helical" evidence="1">
    <location>
        <begin position="73"/>
        <end position="101"/>
    </location>
</feature>
<feature type="transmembrane region" description="Helical" evidence="1">
    <location>
        <begin position="40"/>
        <end position="61"/>
    </location>
</feature>
<keyword evidence="1" id="KW-0812">Transmembrane</keyword>
<keyword evidence="1" id="KW-1133">Transmembrane helix</keyword>
<name>A0A9P6SVR5_9FUNG</name>
<dbReference type="EMBL" id="JAAAID010002375">
    <property type="protein sequence ID" value="KAG0007390.1"/>
    <property type="molecule type" value="Genomic_DNA"/>
</dbReference>
<evidence type="ECO:0000313" key="2">
    <source>
        <dbReference type="EMBL" id="KAG0007390.1"/>
    </source>
</evidence>
<keyword evidence="3" id="KW-1185">Reference proteome</keyword>
<evidence type="ECO:0000313" key="3">
    <source>
        <dbReference type="Proteomes" id="UP000703661"/>
    </source>
</evidence>